<feature type="signal peptide" evidence="1">
    <location>
        <begin position="1"/>
        <end position="21"/>
    </location>
</feature>
<keyword evidence="3" id="KW-1185">Reference proteome</keyword>
<organism evidence="2 3">
    <name type="scientific">Profundibacterium mesophilum KAUST100406-0324</name>
    <dbReference type="NCBI Taxonomy" id="1037889"/>
    <lineage>
        <taxon>Bacteria</taxon>
        <taxon>Pseudomonadati</taxon>
        <taxon>Pseudomonadota</taxon>
        <taxon>Alphaproteobacteria</taxon>
        <taxon>Rhodobacterales</taxon>
        <taxon>Roseobacteraceae</taxon>
        <taxon>Profundibacterium</taxon>
    </lineage>
</organism>
<protein>
    <submittedName>
        <fullName evidence="2">Uncharacterized protein</fullName>
    </submittedName>
</protein>
<comment type="caution">
    <text evidence="2">The sequence shown here is derived from an EMBL/GenBank/DDBJ whole genome shotgun (WGS) entry which is preliminary data.</text>
</comment>
<dbReference type="EMBL" id="APKE01000019">
    <property type="protein sequence ID" value="KAF0676066.1"/>
    <property type="molecule type" value="Genomic_DNA"/>
</dbReference>
<dbReference type="InterPro" id="IPR053722">
    <property type="entry name" value="Curli_assembly_CsgC/AgfC"/>
</dbReference>
<gene>
    <name evidence="2" type="ORF">PMES_01630</name>
</gene>
<evidence type="ECO:0000256" key="1">
    <source>
        <dbReference type="SAM" id="SignalP"/>
    </source>
</evidence>
<dbReference type="AlphaFoldDB" id="A0A921TD89"/>
<name>A0A921TD89_9RHOB</name>
<keyword evidence="1" id="KW-0732">Signal</keyword>
<feature type="chain" id="PRO_5037979021" evidence="1">
    <location>
        <begin position="22"/>
        <end position="126"/>
    </location>
</feature>
<accession>A0A921TD89</accession>
<evidence type="ECO:0000313" key="2">
    <source>
        <dbReference type="EMBL" id="KAF0676066.1"/>
    </source>
</evidence>
<reference evidence="2" key="1">
    <citation type="submission" date="2013-03" db="EMBL/GenBank/DDBJ databases">
        <title>Genome Sequence of the Profundibacterium mesophilum strain KAUST100406-0324T from Red Sea, a novel genus in the family Rhodobacteraceae.</title>
        <authorList>
            <person name="Essack M."/>
            <person name="Alam I."/>
            <person name="Lafi F."/>
            <person name="Alawi W."/>
            <person name="Kamanu F."/>
            <person name="Al-Suwailem A."/>
            <person name="Lee O.O."/>
            <person name="Xu Y."/>
            <person name="Bajic V."/>
            <person name="Qian P.-Y."/>
            <person name="Archer J."/>
        </authorList>
    </citation>
    <scope>NUCLEOTIDE SEQUENCE</scope>
    <source>
        <strain evidence="2">KAUST100406-0324</strain>
    </source>
</reference>
<evidence type="ECO:0000313" key="3">
    <source>
        <dbReference type="Proteomes" id="UP000698242"/>
    </source>
</evidence>
<proteinExistence type="predicted"/>
<dbReference type="Proteomes" id="UP000698242">
    <property type="component" value="Unassembled WGS sequence"/>
</dbReference>
<sequence length="126" mass="13665">MHRVRKGFTTLAAALIGGAAAAGETQGLAPLIIFDHSDGMLSIEAVVEGWHETPITAAFTFERQDGSGRMRTRQSREIDLSAGGREIVATTRVSVTPQAWGSARLVLLENGEEVGRLEREFGERMQ</sequence>
<dbReference type="RefSeq" id="WP_159965195.1">
    <property type="nucleotide sequence ID" value="NZ_APKE01000019.1"/>
</dbReference>
<dbReference type="NCBIfam" id="NF041112">
    <property type="entry name" value="chap_CsgH_alph"/>
    <property type="match status" value="1"/>
</dbReference>
<dbReference type="InterPro" id="IPR047726">
    <property type="entry name" value="CsgH_dom"/>
</dbReference>
<dbReference type="Gene3D" id="2.60.40.2420">
    <property type="match status" value="1"/>
</dbReference>